<dbReference type="RefSeq" id="WP_016198675.1">
    <property type="nucleotide sequence ID" value="NZ_CP014338.1"/>
</dbReference>
<dbReference type="Gene3D" id="2.60.120.10">
    <property type="entry name" value="Jelly Rolls"/>
    <property type="match status" value="1"/>
</dbReference>
<dbReference type="EMBL" id="MPOG01000014">
    <property type="protein sequence ID" value="OOH94253.1"/>
    <property type="molecule type" value="Genomic_DNA"/>
</dbReference>
<dbReference type="KEGG" id="emg:BBD33_09915"/>
<dbReference type="CDD" id="cd00038">
    <property type="entry name" value="CAP_ED"/>
    <property type="match status" value="1"/>
</dbReference>
<dbReference type="InterPro" id="IPR014710">
    <property type="entry name" value="RmlC-like_jellyroll"/>
</dbReference>
<evidence type="ECO:0000313" key="2">
    <source>
        <dbReference type="EMBL" id="OOH94253.1"/>
    </source>
</evidence>
<name>A0A1V3TXW5_ELIME</name>
<sequence length="187" mass="22072">MTLDEILDQIWALPEESKQELKKHMVQINLPKGYNLMSIDKVETSFYFIKKGIVRAYVLQDGNEITFWFGKEGNTIISMRSYVENKPGYENIELLEPCELYEVKIESLRKLYKENIHIANWGRRMAEQELIKTEERLISRQVRAAGERYKDLLKQHPEFLQRIQLGYIASYLGITQVSLSRIRAEIK</sequence>
<feature type="domain" description="Cyclic nucleotide-binding" evidence="1">
    <location>
        <begin position="29"/>
        <end position="115"/>
    </location>
</feature>
<dbReference type="GeneID" id="48542664"/>
<dbReference type="OrthoDB" id="680421at2"/>
<dbReference type="STRING" id="238.BBD35_12230"/>
<reference evidence="2 3" key="1">
    <citation type="submission" date="2016-11" db="EMBL/GenBank/DDBJ databases">
        <title>Genome sequence and comparative genomic analysis of clinical strain Elizabethkingia meningoseptica 61421 PRCM.</title>
        <authorList>
            <person name="Wang M."/>
            <person name="Hu S."/>
            <person name="Cao L."/>
            <person name="Jiang T."/>
            <person name="Zhou Y."/>
            <person name="Ming D."/>
        </authorList>
    </citation>
    <scope>NUCLEOTIDE SEQUENCE [LARGE SCALE GENOMIC DNA]</scope>
    <source>
        <strain evidence="2 3">61421 PRCM</strain>
    </source>
</reference>
<organism evidence="2 3">
    <name type="scientific">Elizabethkingia meningoseptica</name>
    <name type="common">Chryseobacterium meningosepticum</name>
    <dbReference type="NCBI Taxonomy" id="238"/>
    <lineage>
        <taxon>Bacteria</taxon>
        <taxon>Pseudomonadati</taxon>
        <taxon>Bacteroidota</taxon>
        <taxon>Flavobacteriia</taxon>
        <taxon>Flavobacteriales</taxon>
        <taxon>Weeksellaceae</taxon>
        <taxon>Elizabethkingia</taxon>
    </lineage>
</organism>
<dbReference type="AlphaFoldDB" id="A0A1V3TXW5"/>
<gene>
    <name evidence="2" type="ORF">BMF97_12910</name>
</gene>
<comment type="caution">
    <text evidence="2">The sequence shown here is derived from an EMBL/GenBank/DDBJ whole genome shotgun (WGS) entry which is preliminary data.</text>
</comment>
<keyword evidence="3" id="KW-1185">Reference proteome</keyword>
<dbReference type="InterPro" id="IPR000595">
    <property type="entry name" value="cNMP-bd_dom"/>
</dbReference>
<dbReference type="SUPFAM" id="SSF51206">
    <property type="entry name" value="cAMP-binding domain-like"/>
    <property type="match status" value="1"/>
</dbReference>
<proteinExistence type="predicted"/>
<protein>
    <submittedName>
        <fullName evidence="2">Cyclic nucleotide-binding protein</fullName>
    </submittedName>
</protein>
<evidence type="ECO:0000259" key="1">
    <source>
        <dbReference type="Pfam" id="PF00027"/>
    </source>
</evidence>
<evidence type="ECO:0000313" key="3">
    <source>
        <dbReference type="Proteomes" id="UP000188947"/>
    </source>
</evidence>
<dbReference type="InterPro" id="IPR018490">
    <property type="entry name" value="cNMP-bd_dom_sf"/>
</dbReference>
<dbReference type="Proteomes" id="UP000188947">
    <property type="component" value="Unassembled WGS sequence"/>
</dbReference>
<dbReference type="eggNOG" id="COG0664">
    <property type="taxonomic scope" value="Bacteria"/>
</dbReference>
<accession>A0A1V3TXW5</accession>
<dbReference type="Pfam" id="PF00027">
    <property type="entry name" value="cNMP_binding"/>
    <property type="match status" value="1"/>
</dbReference>